<feature type="repeat" description="ANK" evidence="1">
    <location>
        <begin position="241"/>
        <end position="273"/>
    </location>
</feature>
<organism evidence="2 3">
    <name type="scientific">Macrophomina phaseolina (strain MS6)</name>
    <name type="common">Charcoal rot fungus</name>
    <dbReference type="NCBI Taxonomy" id="1126212"/>
    <lineage>
        <taxon>Eukaryota</taxon>
        <taxon>Fungi</taxon>
        <taxon>Dikarya</taxon>
        <taxon>Ascomycota</taxon>
        <taxon>Pezizomycotina</taxon>
        <taxon>Dothideomycetes</taxon>
        <taxon>Dothideomycetes incertae sedis</taxon>
        <taxon>Botryosphaeriales</taxon>
        <taxon>Botryosphaeriaceae</taxon>
        <taxon>Macrophomina</taxon>
    </lineage>
</organism>
<dbReference type="AlphaFoldDB" id="K2SB37"/>
<reference evidence="2 3" key="1">
    <citation type="journal article" date="2012" name="BMC Genomics">
        <title>Tools to kill: Genome of one of the most destructive plant pathogenic fungi Macrophomina phaseolina.</title>
        <authorList>
            <person name="Islam M.S."/>
            <person name="Haque M.S."/>
            <person name="Islam M.M."/>
            <person name="Emdad E.M."/>
            <person name="Halim A."/>
            <person name="Hossen Q.M.M."/>
            <person name="Hossain M.Z."/>
            <person name="Ahmed B."/>
            <person name="Rahim S."/>
            <person name="Rahman M.S."/>
            <person name="Alam M.M."/>
            <person name="Hou S."/>
            <person name="Wan X."/>
            <person name="Saito J.A."/>
            <person name="Alam M."/>
        </authorList>
    </citation>
    <scope>NUCLEOTIDE SEQUENCE [LARGE SCALE GENOMIC DNA]</scope>
    <source>
        <strain evidence="2 3">MS6</strain>
    </source>
</reference>
<dbReference type="Gene3D" id="1.25.40.20">
    <property type="entry name" value="Ankyrin repeat-containing domain"/>
    <property type="match status" value="1"/>
</dbReference>
<dbReference type="EMBL" id="AHHD01000162">
    <property type="protein sequence ID" value="EKG19629.1"/>
    <property type="molecule type" value="Genomic_DNA"/>
</dbReference>
<evidence type="ECO:0000256" key="1">
    <source>
        <dbReference type="PROSITE-ProRule" id="PRU00023"/>
    </source>
</evidence>
<accession>K2SB37</accession>
<dbReference type="InParanoid" id="K2SB37"/>
<evidence type="ECO:0000313" key="3">
    <source>
        <dbReference type="Proteomes" id="UP000007129"/>
    </source>
</evidence>
<dbReference type="Proteomes" id="UP000007129">
    <property type="component" value="Unassembled WGS sequence"/>
</dbReference>
<comment type="caution">
    <text evidence="2">The sequence shown here is derived from an EMBL/GenBank/DDBJ whole genome shotgun (WGS) entry which is preliminary data.</text>
</comment>
<proteinExistence type="predicted"/>
<sequence>MTTEWKIEMEKDSKWRRGQAAFKSVLKVEKVKEIRMKIGEAKGTLSLALQASYSRAHHTQLFAIVQGNGRLAGQTPQMGTSAAGVQSLVHKDPENDSCLSQTATSSALRSPAVRPLPRRIIYRETTSWHSHGSWIQSIFGSLSYKHVSRTVEDQFSEEDEVAVALVFEPAWWLQALGLNSLLRAQIERTSRNGWKTSLRPQQLMSEELFETVDEVIWRGDLDSLRTMLCSGEVTIRSVTPFGSTLLHAAAYYSQAEICDFLLEAGVDRDEEDVSSKTAFEMISCHPEPSRKHQLDTMKVFAAAGEDFMRYNSGIWWLLLFYGLRSNEKEPQPPEDPTSWIFRNFCSVVSFFCTGCRRSLWTHVLGTNFWGGPEETHLLRIAFQAEIGMEFKRWGFLERLWNPLTWEEETARMWRSELGCLHFKIQDPGCSNTYSLLSILLESCWYLNGVQDFLRLNQIPIEEFVRGGLPLLQEVIIGDEEPWTEVTLTALLNWDCSHLTLREMNPWLKWCLNCSNIAHWWAGSAGNELWRLSVKQIKAGKSPEGPFDGEEKQVADKWRRYYERSRTESICLDCMWAEEKAHSGLHEDGFELSPLLLDI</sequence>
<keyword evidence="1" id="KW-0040">ANK repeat</keyword>
<dbReference type="InterPro" id="IPR002110">
    <property type="entry name" value="Ankyrin_rpt"/>
</dbReference>
<dbReference type="SUPFAM" id="SSF48403">
    <property type="entry name" value="Ankyrin repeat"/>
    <property type="match status" value="1"/>
</dbReference>
<dbReference type="STRING" id="1126212.K2SB37"/>
<dbReference type="OrthoDB" id="3200163at2759"/>
<gene>
    <name evidence="2" type="ORF">MPH_03105</name>
</gene>
<name>K2SB37_MACPH</name>
<dbReference type="VEuPathDB" id="FungiDB:MPH_03105"/>
<dbReference type="PROSITE" id="PS50297">
    <property type="entry name" value="ANK_REP_REGION"/>
    <property type="match status" value="1"/>
</dbReference>
<evidence type="ECO:0000313" key="2">
    <source>
        <dbReference type="EMBL" id="EKG19629.1"/>
    </source>
</evidence>
<dbReference type="HOGENOM" id="CLU_456393_0_0_1"/>
<protein>
    <submittedName>
        <fullName evidence="2">Uncharacterized protein</fullName>
    </submittedName>
</protein>
<dbReference type="InterPro" id="IPR036770">
    <property type="entry name" value="Ankyrin_rpt-contain_sf"/>
</dbReference>
<dbReference type="Pfam" id="PF00023">
    <property type="entry name" value="Ank"/>
    <property type="match status" value="1"/>
</dbReference>
<dbReference type="PROSITE" id="PS50088">
    <property type="entry name" value="ANK_REPEAT"/>
    <property type="match status" value="1"/>
</dbReference>